<gene>
    <name evidence="4" type="ORF">JOC47_000980</name>
</gene>
<proteinExistence type="inferred from homology"/>
<evidence type="ECO:0000313" key="4">
    <source>
        <dbReference type="EMBL" id="MBM7556144.1"/>
    </source>
</evidence>
<dbReference type="NCBIfam" id="TIGR00040">
    <property type="entry name" value="yfcE"/>
    <property type="match status" value="1"/>
</dbReference>
<dbReference type="InterPro" id="IPR041802">
    <property type="entry name" value="MPP_YfcE"/>
</dbReference>
<dbReference type="CDD" id="cd00841">
    <property type="entry name" value="MPP_YfcE"/>
    <property type="match status" value="1"/>
</dbReference>
<evidence type="ECO:0000256" key="2">
    <source>
        <dbReference type="RuleBase" id="RU362039"/>
    </source>
</evidence>
<organism evidence="4 5">
    <name type="scientific">Halanaerobacter jeridensis</name>
    <dbReference type="NCBI Taxonomy" id="706427"/>
    <lineage>
        <taxon>Bacteria</taxon>
        <taxon>Bacillati</taxon>
        <taxon>Bacillota</taxon>
        <taxon>Clostridia</taxon>
        <taxon>Halanaerobiales</taxon>
        <taxon>Halobacteroidaceae</taxon>
        <taxon>Halanaerobacter</taxon>
    </lineage>
</organism>
<reference evidence="4" key="1">
    <citation type="submission" date="2021-01" db="EMBL/GenBank/DDBJ databases">
        <title>Genomic Encyclopedia of Type Strains, Phase IV (KMG-IV): sequencing the most valuable type-strain genomes for metagenomic binning, comparative biology and taxonomic classification.</title>
        <authorList>
            <person name="Goeker M."/>
        </authorList>
    </citation>
    <scope>NUCLEOTIDE SEQUENCE</scope>
    <source>
        <strain evidence="4">DSM 23230</strain>
    </source>
</reference>
<dbReference type="EC" id="3.1.4.-" evidence="2"/>
<keyword evidence="5" id="KW-1185">Reference proteome</keyword>
<dbReference type="PANTHER" id="PTHR11124">
    <property type="entry name" value="VACUOLAR SORTING PROTEIN VPS29"/>
    <property type="match status" value="1"/>
</dbReference>
<dbReference type="AlphaFoldDB" id="A0A938XSQ2"/>
<dbReference type="Proteomes" id="UP000774000">
    <property type="component" value="Unassembled WGS sequence"/>
</dbReference>
<dbReference type="InterPro" id="IPR029052">
    <property type="entry name" value="Metallo-depent_PP-like"/>
</dbReference>
<dbReference type="EMBL" id="JAFBDQ010000004">
    <property type="protein sequence ID" value="MBM7556144.1"/>
    <property type="molecule type" value="Genomic_DNA"/>
</dbReference>
<dbReference type="Pfam" id="PF12850">
    <property type="entry name" value="Metallophos_2"/>
    <property type="match status" value="1"/>
</dbReference>
<comment type="caution">
    <text evidence="4">The sequence shown here is derived from an EMBL/GenBank/DDBJ whole genome shotgun (WGS) entry which is preliminary data.</text>
</comment>
<sequence>MKLAVFSDAHNNIKAMEKTVQDLEEVDYLIYAGDGLERVLNSVIISESECDLLAVQGNCDHVADYPRERTIDFGGVRIFLAHGKRYRIKWGLDNLYYKAREVKADIVIFGHTHRRLAQQQDDILFFNPGSISRPRDNKAPSYGLLEIKGDDIDYKHVDCFNNEN</sequence>
<name>A0A938XSQ2_9FIRM</name>
<feature type="domain" description="Calcineurin-like phosphoesterase" evidence="3">
    <location>
        <begin position="1"/>
        <end position="149"/>
    </location>
</feature>
<dbReference type="InterPro" id="IPR000979">
    <property type="entry name" value="Phosphodiesterase_MJ0936/Vps29"/>
</dbReference>
<keyword evidence="2" id="KW-0479">Metal-binding</keyword>
<protein>
    <recommendedName>
        <fullName evidence="2">Phosphoesterase</fullName>
        <ecNumber evidence="2">3.1.4.-</ecNumber>
    </recommendedName>
</protein>
<evidence type="ECO:0000313" key="5">
    <source>
        <dbReference type="Proteomes" id="UP000774000"/>
    </source>
</evidence>
<dbReference type="RefSeq" id="WP_204700858.1">
    <property type="nucleotide sequence ID" value="NZ_JAFBDQ010000004.1"/>
</dbReference>
<dbReference type="InterPro" id="IPR024654">
    <property type="entry name" value="Calcineurin-like_PHP_lpxH"/>
</dbReference>
<comment type="cofactor">
    <cofactor evidence="2">
        <name>a divalent metal cation</name>
        <dbReference type="ChEBI" id="CHEBI:60240"/>
    </cofactor>
</comment>
<dbReference type="GO" id="GO:0046872">
    <property type="term" value="F:metal ion binding"/>
    <property type="evidence" value="ECO:0007669"/>
    <property type="project" value="UniProtKB-KW"/>
</dbReference>
<comment type="similarity">
    <text evidence="1 2">Belongs to the metallophosphoesterase superfamily. YfcE family.</text>
</comment>
<dbReference type="GO" id="GO:0016787">
    <property type="term" value="F:hydrolase activity"/>
    <property type="evidence" value="ECO:0007669"/>
    <property type="project" value="UniProtKB-UniRule"/>
</dbReference>
<accession>A0A938XSQ2</accession>
<dbReference type="Gene3D" id="3.60.21.10">
    <property type="match status" value="1"/>
</dbReference>
<dbReference type="SUPFAM" id="SSF56300">
    <property type="entry name" value="Metallo-dependent phosphatases"/>
    <property type="match status" value="1"/>
</dbReference>
<evidence type="ECO:0000256" key="1">
    <source>
        <dbReference type="ARBA" id="ARBA00008950"/>
    </source>
</evidence>
<evidence type="ECO:0000259" key="3">
    <source>
        <dbReference type="Pfam" id="PF12850"/>
    </source>
</evidence>